<dbReference type="EMBL" id="JADBGF010000001">
    <property type="protein sequence ID" value="MBE1594002.1"/>
    <property type="molecule type" value="Genomic_DNA"/>
</dbReference>
<dbReference type="InterPro" id="IPR037401">
    <property type="entry name" value="SnoaL-like"/>
</dbReference>
<evidence type="ECO:0000259" key="1">
    <source>
        <dbReference type="Pfam" id="PF13474"/>
    </source>
</evidence>
<evidence type="ECO:0000313" key="2">
    <source>
        <dbReference type="EMBL" id="MBE1594002.1"/>
    </source>
</evidence>
<dbReference type="SUPFAM" id="SSF54427">
    <property type="entry name" value="NTF2-like"/>
    <property type="match status" value="1"/>
</dbReference>
<dbReference type="AlphaFoldDB" id="A0A8I0NZC7"/>
<dbReference type="InterPro" id="IPR032710">
    <property type="entry name" value="NTF2-like_dom_sf"/>
</dbReference>
<keyword evidence="3" id="KW-1185">Reference proteome</keyword>
<sequence length="143" mass="16363">MSVNKEEVSKTIIGLEKSFNERWSAGDNRGYLDGFAEEVSYFDPILENIVVGRDKVIAWIDSIYSNPNIVRSEYLNWQVHVSDSGDFAVLAYNLKTFVLDENGKEKQLRAWNATHGYRLIDGQWRIAHSNWAFSQTATEKIAS</sequence>
<organism evidence="2 3">
    <name type="scientific">Streptomyces stelliscabiei</name>
    <dbReference type="NCBI Taxonomy" id="146820"/>
    <lineage>
        <taxon>Bacteria</taxon>
        <taxon>Bacillati</taxon>
        <taxon>Actinomycetota</taxon>
        <taxon>Actinomycetes</taxon>
        <taxon>Kitasatosporales</taxon>
        <taxon>Streptomycetaceae</taxon>
        <taxon>Streptomyces</taxon>
    </lineage>
</organism>
<evidence type="ECO:0000313" key="3">
    <source>
        <dbReference type="Proteomes" id="UP000629287"/>
    </source>
</evidence>
<dbReference type="OrthoDB" id="9812295at2"/>
<feature type="domain" description="SnoaL-like" evidence="1">
    <location>
        <begin position="20"/>
        <end position="129"/>
    </location>
</feature>
<proteinExistence type="predicted"/>
<accession>A0A8I0NZC7</accession>
<protein>
    <submittedName>
        <fullName evidence="2">Ketosteroid isomerase-like protein</fullName>
    </submittedName>
</protein>
<reference evidence="2 3" key="1">
    <citation type="submission" date="2020-10" db="EMBL/GenBank/DDBJ databases">
        <title>Sequencing the genomes of 1000 actinobacteria strains.</title>
        <authorList>
            <person name="Klenk H.-P."/>
        </authorList>
    </citation>
    <scope>NUCLEOTIDE SEQUENCE [LARGE SCALE GENOMIC DNA]</scope>
    <source>
        <strain evidence="2 3">DSM 41803</strain>
    </source>
</reference>
<dbReference type="GeneID" id="86824826"/>
<keyword evidence="2" id="KW-0413">Isomerase</keyword>
<comment type="caution">
    <text evidence="2">The sequence shown here is derived from an EMBL/GenBank/DDBJ whole genome shotgun (WGS) entry which is preliminary data.</text>
</comment>
<dbReference type="RefSeq" id="WP_046919381.1">
    <property type="nucleotide sequence ID" value="NZ_JADBGF010000001.1"/>
</dbReference>
<dbReference type="GO" id="GO:0016853">
    <property type="term" value="F:isomerase activity"/>
    <property type="evidence" value="ECO:0007669"/>
    <property type="project" value="UniProtKB-KW"/>
</dbReference>
<dbReference type="Pfam" id="PF13474">
    <property type="entry name" value="SnoaL_3"/>
    <property type="match status" value="1"/>
</dbReference>
<dbReference type="Gene3D" id="3.10.450.50">
    <property type="match status" value="1"/>
</dbReference>
<name>A0A8I0NZC7_9ACTN</name>
<dbReference type="Proteomes" id="UP000629287">
    <property type="component" value="Unassembled WGS sequence"/>
</dbReference>
<gene>
    <name evidence="2" type="ORF">H4687_000131</name>
</gene>